<name>A0A1V1P1C0_9BACT</name>
<protein>
    <recommendedName>
        <fullName evidence="3">HTH cro/C1-type domain-containing protein</fullName>
    </recommendedName>
</protein>
<evidence type="ECO:0000313" key="2">
    <source>
        <dbReference type="Proteomes" id="UP000189670"/>
    </source>
</evidence>
<dbReference type="GO" id="GO:0003677">
    <property type="term" value="F:DNA binding"/>
    <property type="evidence" value="ECO:0007669"/>
    <property type="project" value="InterPro"/>
</dbReference>
<dbReference type="Gene3D" id="1.10.260.40">
    <property type="entry name" value="lambda repressor-like DNA-binding domains"/>
    <property type="match status" value="1"/>
</dbReference>
<dbReference type="SUPFAM" id="SSF47413">
    <property type="entry name" value="lambda repressor-like DNA-binding domains"/>
    <property type="match status" value="1"/>
</dbReference>
<evidence type="ECO:0008006" key="3">
    <source>
        <dbReference type="Google" id="ProtNLM"/>
    </source>
</evidence>
<accession>A0A1V1P1C0</accession>
<dbReference type="InterPro" id="IPR010982">
    <property type="entry name" value="Lambda_DNA-bd_dom_sf"/>
</dbReference>
<dbReference type="EMBL" id="ATBP01000891">
    <property type="protein sequence ID" value="ETR68611.1"/>
    <property type="molecule type" value="Genomic_DNA"/>
</dbReference>
<organism evidence="1 2">
    <name type="scientific">Candidatus Magnetoglobus multicellularis str. Araruama</name>
    <dbReference type="NCBI Taxonomy" id="890399"/>
    <lineage>
        <taxon>Bacteria</taxon>
        <taxon>Pseudomonadati</taxon>
        <taxon>Thermodesulfobacteriota</taxon>
        <taxon>Desulfobacteria</taxon>
        <taxon>Desulfobacterales</taxon>
        <taxon>Desulfobacteraceae</taxon>
        <taxon>Candidatus Magnetoglobus</taxon>
    </lineage>
</organism>
<dbReference type="Proteomes" id="UP000189670">
    <property type="component" value="Unassembled WGS sequence"/>
</dbReference>
<dbReference type="AlphaFoldDB" id="A0A1V1P1C0"/>
<gene>
    <name evidence="1" type="ORF">OMM_04465</name>
</gene>
<reference evidence="2" key="1">
    <citation type="submission" date="2012-11" db="EMBL/GenBank/DDBJ databases">
        <authorList>
            <person name="Lucero-Rivera Y.E."/>
            <person name="Tovar-Ramirez D."/>
        </authorList>
    </citation>
    <scope>NUCLEOTIDE SEQUENCE [LARGE SCALE GENOMIC DNA]</scope>
    <source>
        <strain evidence="2">Araruama</strain>
    </source>
</reference>
<sequence length="184" mass="20951">MKRTRKSVPPYAVVRSLKKLGSDIHSARLRRRIPSELLAERALISRSTLHKIEKGDPSLGGARPKANLLGLGAMTDSTLTTLFNLREYIRGWRFYNSFHINIDKIKKSVPTSQEPVLQEDAGNLSSVLFNLMTEHSDSFDELKSAIPGFKDLKRTRYQDLVEKWCMEVISEHSSSRLIVISFHL</sequence>
<comment type="caution">
    <text evidence="1">The sequence shown here is derived from an EMBL/GenBank/DDBJ whole genome shotgun (WGS) entry which is preliminary data.</text>
</comment>
<proteinExistence type="predicted"/>
<evidence type="ECO:0000313" key="1">
    <source>
        <dbReference type="EMBL" id="ETR68611.1"/>
    </source>
</evidence>